<dbReference type="Pfam" id="PF00107">
    <property type="entry name" value="ADH_zinc_N"/>
    <property type="match status" value="1"/>
</dbReference>
<organism evidence="2 3">
    <name type="scientific">Staphylococcus pettenkoferi</name>
    <dbReference type="NCBI Taxonomy" id="170573"/>
    <lineage>
        <taxon>Bacteria</taxon>
        <taxon>Bacillati</taxon>
        <taxon>Bacillota</taxon>
        <taxon>Bacilli</taxon>
        <taxon>Bacillales</taxon>
        <taxon>Staphylococcaceae</taxon>
        <taxon>Staphylococcus</taxon>
    </lineage>
</organism>
<dbReference type="SUPFAM" id="SSF50129">
    <property type="entry name" value="GroES-like"/>
    <property type="match status" value="1"/>
</dbReference>
<evidence type="ECO:0000259" key="1">
    <source>
        <dbReference type="SMART" id="SM00829"/>
    </source>
</evidence>
<dbReference type="InterPro" id="IPR013154">
    <property type="entry name" value="ADH-like_N"/>
</dbReference>
<gene>
    <name evidence="2" type="ORF">CJ235_07775</name>
</gene>
<dbReference type="GO" id="GO:0016491">
    <property type="term" value="F:oxidoreductase activity"/>
    <property type="evidence" value="ECO:0007669"/>
    <property type="project" value="InterPro"/>
</dbReference>
<reference evidence="2 3" key="1">
    <citation type="submission" date="2017-09" db="EMBL/GenBank/DDBJ databases">
        <title>Bacterial strain isolated from the female urinary microbiota.</title>
        <authorList>
            <person name="Thomas-White K."/>
            <person name="Kumar N."/>
            <person name="Forster S."/>
            <person name="Putonti C."/>
            <person name="Lawley T."/>
            <person name="Wolfe A.J."/>
        </authorList>
    </citation>
    <scope>NUCLEOTIDE SEQUENCE [LARGE SCALE GENOMIC DNA]</scope>
    <source>
        <strain evidence="2 3">UMB0834</strain>
    </source>
</reference>
<protein>
    <submittedName>
        <fullName evidence="2">NAD(P)-dependent alcohol dehydrogenase</fullName>
    </submittedName>
</protein>
<dbReference type="PANTHER" id="PTHR45033">
    <property type="match status" value="1"/>
</dbReference>
<dbReference type="AlphaFoldDB" id="A0A2N6QHU3"/>
<dbReference type="SUPFAM" id="SSF51735">
    <property type="entry name" value="NAD(P)-binding Rossmann-fold domains"/>
    <property type="match status" value="1"/>
</dbReference>
<dbReference type="Gene3D" id="3.40.50.720">
    <property type="entry name" value="NAD(P)-binding Rossmann-like Domain"/>
    <property type="match status" value="1"/>
</dbReference>
<dbReference type="EMBL" id="PNGG01000003">
    <property type="protein sequence ID" value="PMC19152.1"/>
    <property type="molecule type" value="Genomic_DNA"/>
</dbReference>
<dbReference type="STRING" id="170573.GCA_001076995_00703"/>
<dbReference type="Pfam" id="PF08240">
    <property type="entry name" value="ADH_N"/>
    <property type="match status" value="1"/>
</dbReference>
<dbReference type="InterPro" id="IPR013149">
    <property type="entry name" value="ADH-like_C"/>
</dbReference>
<evidence type="ECO:0000313" key="3">
    <source>
        <dbReference type="Proteomes" id="UP000235748"/>
    </source>
</evidence>
<dbReference type="InterPro" id="IPR011032">
    <property type="entry name" value="GroES-like_sf"/>
</dbReference>
<dbReference type="CDD" id="cd08276">
    <property type="entry name" value="MDR7"/>
    <property type="match status" value="1"/>
</dbReference>
<comment type="caution">
    <text evidence="2">The sequence shown here is derived from an EMBL/GenBank/DDBJ whole genome shotgun (WGS) entry which is preliminary data.</text>
</comment>
<dbReference type="Proteomes" id="UP000235748">
    <property type="component" value="Unassembled WGS sequence"/>
</dbReference>
<dbReference type="RefSeq" id="WP_070504126.1">
    <property type="nucleotide sequence ID" value="NZ_JALCYA010000005.1"/>
</dbReference>
<dbReference type="InterPro" id="IPR020843">
    <property type="entry name" value="ER"/>
</dbReference>
<dbReference type="SMART" id="SM00829">
    <property type="entry name" value="PKS_ER"/>
    <property type="match status" value="1"/>
</dbReference>
<evidence type="ECO:0000313" key="2">
    <source>
        <dbReference type="EMBL" id="PMC19152.1"/>
    </source>
</evidence>
<dbReference type="PANTHER" id="PTHR45033:SF2">
    <property type="entry name" value="ZINC-TYPE ALCOHOL DEHYDROGENASE-LIKE PROTEIN C1773.06C"/>
    <property type="match status" value="1"/>
</dbReference>
<sequence>MKAWQLEDFGLDNLKQVELEKPEINEDQILIKVNSASLNYRDIAIVEGIYTPELLNFPFIPVSDASGEVVEIGSNVTQFKKGDRVISHMFTTWLEGQPTGDEPSHALGATVNGGLSEYMVLNADAAVFSPETLTDNQSSTLPVAAFVNWFSLVEYGNIKAGDKVLVQGTGGVSIFAIQIASALGAEVIVTSSSDEKLEKAKELGASHFINYKKHPDWEKEVQKLTNGKGVEHIIEVVGGSSIAKSIEALAFQGHIYVIGFLEDMEANVNLFSLLSKQAKIQGINVGHHRAFEDFTKALNQISIDPVIDTVYSFDQAKEAYEHQAKGAFGKIVIDFNK</sequence>
<dbReference type="InterPro" id="IPR036291">
    <property type="entry name" value="NAD(P)-bd_dom_sf"/>
</dbReference>
<accession>A0A2N6QHU3</accession>
<name>A0A2N6QHU3_9STAP</name>
<proteinExistence type="predicted"/>
<dbReference type="Gene3D" id="3.90.180.10">
    <property type="entry name" value="Medium-chain alcohol dehydrogenases, catalytic domain"/>
    <property type="match status" value="1"/>
</dbReference>
<dbReference type="InterPro" id="IPR052711">
    <property type="entry name" value="Zinc_ADH-like"/>
</dbReference>
<feature type="domain" description="Enoyl reductase (ER)" evidence="1">
    <location>
        <begin position="10"/>
        <end position="333"/>
    </location>
</feature>